<accession>A0A8S5RS78</accession>
<proteinExistence type="predicted"/>
<name>A0A8S5RS78_9CAUD</name>
<evidence type="ECO:0000313" key="1">
    <source>
        <dbReference type="EMBL" id="DAE92012.1"/>
    </source>
</evidence>
<dbReference type="EMBL" id="BK057792">
    <property type="protein sequence ID" value="DAE92012.1"/>
    <property type="molecule type" value="Genomic_DNA"/>
</dbReference>
<protein>
    <submittedName>
        <fullName evidence="1">Uncharacterized protein</fullName>
    </submittedName>
</protein>
<sequence>MLEKNTNASWLQVEMSESMTLLRKKLEEMNDMDVDELDSEDICNIKNIYKSLYYILAIHKSIKVK</sequence>
<reference evidence="1" key="1">
    <citation type="journal article" date="2021" name="Proc. Natl. Acad. Sci. U.S.A.">
        <title>A Catalog of Tens of Thousands of Viruses from Human Metagenomes Reveals Hidden Associations with Chronic Diseases.</title>
        <authorList>
            <person name="Tisza M.J."/>
            <person name="Buck C.B."/>
        </authorList>
    </citation>
    <scope>NUCLEOTIDE SEQUENCE</scope>
    <source>
        <strain evidence="1">CtXdu7</strain>
    </source>
</reference>
<organism evidence="1">
    <name type="scientific">Podoviridae sp. ctXdu7</name>
    <dbReference type="NCBI Taxonomy" id="2827618"/>
    <lineage>
        <taxon>Viruses</taxon>
        <taxon>Duplodnaviria</taxon>
        <taxon>Heunggongvirae</taxon>
        <taxon>Uroviricota</taxon>
        <taxon>Caudoviricetes</taxon>
    </lineage>
</organism>